<proteinExistence type="predicted"/>
<dbReference type="Proteomes" id="UP000052023">
    <property type="component" value="Unassembled WGS sequence"/>
</dbReference>
<evidence type="ECO:0000256" key="6">
    <source>
        <dbReference type="ARBA" id="ARBA00023136"/>
    </source>
</evidence>
<feature type="transmembrane region" description="Helical" evidence="7">
    <location>
        <begin position="60"/>
        <end position="84"/>
    </location>
</feature>
<dbReference type="OrthoDB" id="464934at2"/>
<keyword evidence="6 7" id="KW-0472">Membrane</keyword>
<evidence type="ECO:0000256" key="3">
    <source>
        <dbReference type="ARBA" id="ARBA00022751"/>
    </source>
</evidence>
<evidence type="ECO:0000256" key="7">
    <source>
        <dbReference type="SAM" id="Phobius"/>
    </source>
</evidence>
<reference evidence="8 9" key="1">
    <citation type="submission" date="2014-03" db="EMBL/GenBank/DDBJ databases">
        <title>Bradyrhizobium valentinum sp. nov., isolated from effective nodules of Lupinus mariae-josephae, a lupine endemic of basic-lime soils in Eastern Spain.</title>
        <authorList>
            <person name="Duran D."/>
            <person name="Rey L."/>
            <person name="Navarro A."/>
            <person name="Busquets A."/>
            <person name="Imperial J."/>
            <person name="Ruiz-Argueso T."/>
        </authorList>
    </citation>
    <scope>NUCLEOTIDE SEQUENCE [LARGE SCALE GENOMIC DNA]</scope>
    <source>
        <strain evidence="8 9">Ro19</strain>
    </source>
</reference>
<dbReference type="AlphaFoldDB" id="A0A0R3N422"/>
<dbReference type="GO" id="GO:0019370">
    <property type="term" value="P:leukotriene biosynthetic process"/>
    <property type="evidence" value="ECO:0007669"/>
    <property type="project" value="UniProtKB-KW"/>
</dbReference>
<dbReference type="PANTHER" id="PTHR10250:SF15">
    <property type="entry name" value="MICROSOMAL GLUTATHIONE S-TRANSFERASE-RELATED"/>
    <property type="match status" value="1"/>
</dbReference>
<evidence type="ECO:0000256" key="5">
    <source>
        <dbReference type="ARBA" id="ARBA00022989"/>
    </source>
</evidence>
<dbReference type="InterPro" id="IPR050997">
    <property type="entry name" value="MAPEG"/>
</dbReference>
<keyword evidence="3" id="KW-0434">Leukotriene biosynthesis</keyword>
<evidence type="ECO:0008006" key="10">
    <source>
        <dbReference type="Google" id="ProtNLM"/>
    </source>
</evidence>
<dbReference type="PRINTS" id="PR00488">
    <property type="entry name" value="5LPOXGNASEAP"/>
</dbReference>
<keyword evidence="5 7" id="KW-1133">Transmembrane helix</keyword>
<comment type="caution">
    <text evidence="8">The sequence shown here is derived from an EMBL/GenBank/DDBJ whole genome shotgun (WGS) entry which is preliminary data.</text>
</comment>
<gene>
    <name evidence="8" type="ORF">CQ13_22525</name>
</gene>
<evidence type="ECO:0000313" key="8">
    <source>
        <dbReference type="EMBL" id="KRR27240.1"/>
    </source>
</evidence>
<evidence type="ECO:0000256" key="2">
    <source>
        <dbReference type="ARBA" id="ARBA00022692"/>
    </source>
</evidence>
<feature type="transmembrane region" description="Helical" evidence="7">
    <location>
        <begin position="105"/>
        <end position="125"/>
    </location>
</feature>
<dbReference type="GO" id="GO:0004602">
    <property type="term" value="F:glutathione peroxidase activity"/>
    <property type="evidence" value="ECO:0007669"/>
    <property type="project" value="TreeGrafter"/>
</dbReference>
<dbReference type="SUPFAM" id="SSF161084">
    <property type="entry name" value="MAPEG domain-like"/>
    <property type="match status" value="1"/>
</dbReference>
<dbReference type="InterPro" id="IPR001446">
    <property type="entry name" value="5_LipOase_AP"/>
</dbReference>
<dbReference type="Gene3D" id="1.20.120.550">
    <property type="entry name" value="Membrane associated eicosanoid/glutathione metabolism-like domain"/>
    <property type="match status" value="1"/>
</dbReference>
<comment type="subcellular location">
    <subcellularLocation>
        <location evidence="1">Endoplasmic reticulum membrane</location>
        <topology evidence="1">Multi-pass membrane protein</topology>
    </subcellularLocation>
</comment>
<dbReference type="Pfam" id="PF01124">
    <property type="entry name" value="MAPEG"/>
    <property type="match status" value="1"/>
</dbReference>
<accession>A0A0R3N422</accession>
<evidence type="ECO:0000256" key="1">
    <source>
        <dbReference type="ARBA" id="ARBA00004477"/>
    </source>
</evidence>
<dbReference type="GO" id="GO:0008047">
    <property type="term" value="F:enzyme activator activity"/>
    <property type="evidence" value="ECO:0007669"/>
    <property type="project" value="InterPro"/>
</dbReference>
<keyword evidence="2 7" id="KW-0812">Transmembrane</keyword>
<dbReference type="GO" id="GO:0004364">
    <property type="term" value="F:glutathione transferase activity"/>
    <property type="evidence" value="ECO:0007669"/>
    <property type="project" value="TreeGrafter"/>
</dbReference>
<dbReference type="FunFam" id="1.20.120.550:FF:000003">
    <property type="entry name" value="Leukotriene C4 synthase"/>
    <property type="match status" value="1"/>
</dbReference>
<protein>
    <recommendedName>
        <fullName evidence="10">MAPEG family protein</fullName>
    </recommendedName>
</protein>
<keyword evidence="4" id="KW-0256">Endoplasmic reticulum</keyword>
<evidence type="ECO:0000313" key="9">
    <source>
        <dbReference type="Proteomes" id="UP000052023"/>
    </source>
</evidence>
<organism evidence="8 9">
    <name type="scientific">Bradyrhizobium retamae</name>
    <dbReference type="NCBI Taxonomy" id="1300035"/>
    <lineage>
        <taxon>Bacteria</taxon>
        <taxon>Pseudomonadati</taxon>
        <taxon>Pseudomonadota</taxon>
        <taxon>Alphaproteobacteria</taxon>
        <taxon>Hyphomicrobiales</taxon>
        <taxon>Nitrobacteraceae</taxon>
        <taxon>Bradyrhizobium</taxon>
    </lineage>
</organism>
<name>A0A0R3N422_9BRAD</name>
<keyword evidence="9" id="KW-1185">Reference proteome</keyword>
<dbReference type="GO" id="GO:0016020">
    <property type="term" value="C:membrane"/>
    <property type="evidence" value="ECO:0007669"/>
    <property type="project" value="InterPro"/>
</dbReference>
<dbReference type="InterPro" id="IPR001129">
    <property type="entry name" value="Membr-assoc_MAPEG"/>
</dbReference>
<sequence length="130" mass="14314">MPYYAAIVSLLTVAFHFFLATRVAAAHGKFNVKLPTTTGNADFERVFRVHMNTLEWMPTFLLPLWLCAIYLNDIAAAMLGLVWIGGRVLYFTGYIKAVEKRLPGFFIQSTACALLFVGAVVGIVLHGTSG</sequence>
<evidence type="ECO:0000256" key="4">
    <source>
        <dbReference type="ARBA" id="ARBA00022824"/>
    </source>
</evidence>
<dbReference type="EMBL" id="LLYA01000113">
    <property type="protein sequence ID" value="KRR27240.1"/>
    <property type="molecule type" value="Genomic_DNA"/>
</dbReference>
<dbReference type="InterPro" id="IPR023352">
    <property type="entry name" value="MAPEG-like_dom_sf"/>
</dbReference>
<dbReference type="PANTHER" id="PTHR10250">
    <property type="entry name" value="MICROSOMAL GLUTATHIONE S-TRANSFERASE"/>
    <property type="match status" value="1"/>
</dbReference>